<dbReference type="PANTHER" id="PTHR30258:SF1">
    <property type="entry name" value="PROTEIN TRANSPORT PROTEIN HOFB HOMOLOG"/>
    <property type="match status" value="1"/>
</dbReference>
<dbReference type="GO" id="GO:0005737">
    <property type="term" value="C:cytoplasm"/>
    <property type="evidence" value="ECO:0007669"/>
    <property type="project" value="UniProtKB-SubCell"/>
</dbReference>
<evidence type="ECO:0000259" key="6">
    <source>
        <dbReference type="PROSITE" id="PS00662"/>
    </source>
</evidence>
<dbReference type="SUPFAM" id="SSF52540">
    <property type="entry name" value="P-loop containing nucleoside triphosphate hydrolases"/>
    <property type="match status" value="1"/>
</dbReference>
<comment type="caution">
    <text evidence="7">The sequence shown here is derived from an EMBL/GenBank/DDBJ whole genome shotgun (WGS) entry which is preliminary data.</text>
</comment>
<dbReference type="AlphaFoldDB" id="A0A844LYB8"/>
<evidence type="ECO:0000256" key="3">
    <source>
        <dbReference type="ARBA" id="ARBA00022741"/>
    </source>
</evidence>
<dbReference type="Proteomes" id="UP000442109">
    <property type="component" value="Unassembled WGS sequence"/>
</dbReference>
<dbReference type="RefSeq" id="WP_155586741.1">
    <property type="nucleotide sequence ID" value="NZ_WFKQ01000001.1"/>
</dbReference>
<accession>A0A844LYB8</accession>
<evidence type="ECO:0000313" key="8">
    <source>
        <dbReference type="Proteomes" id="UP000442109"/>
    </source>
</evidence>
<keyword evidence="3" id="KW-0547">Nucleotide-binding</keyword>
<dbReference type="FunFam" id="3.40.50.300:FF:000398">
    <property type="entry name" value="Type IV pilus assembly ATPase PilB"/>
    <property type="match status" value="1"/>
</dbReference>
<feature type="compositionally biased region" description="Low complexity" evidence="5">
    <location>
        <begin position="9"/>
        <end position="21"/>
    </location>
</feature>
<dbReference type="Pfam" id="PF00437">
    <property type="entry name" value="T2SSE"/>
    <property type="match status" value="1"/>
</dbReference>
<dbReference type="PANTHER" id="PTHR30258">
    <property type="entry name" value="TYPE II SECRETION SYSTEM PROTEIN GSPE-RELATED"/>
    <property type="match status" value="1"/>
</dbReference>
<proteinExistence type="inferred from homology"/>
<reference evidence="7 8" key="1">
    <citation type="journal article" date="2019" name="PLoS ONE">
        <title>Pup mortality in New Zealand sea lions (Phocarctos hookeri) at Enderby Island, Auckland Islands, 2013-18.</title>
        <authorList>
            <person name="Michael S.A."/>
            <person name="Hayman D.T.S."/>
            <person name="Gray R."/>
            <person name="Zhang J."/>
            <person name="Rogers L."/>
            <person name="Roe W.D."/>
        </authorList>
    </citation>
    <scope>NUCLEOTIDE SEQUENCE [LARGE SCALE GENOMIC DNA]</scope>
    <source>
        <strain evidence="7 8">SM868</strain>
    </source>
</reference>
<evidence type="ECO:0000256" key="4">
    <source>
        <dbReference type="ARBA" id="ARBA00022840"/>
    </source>
</evidence>
<name>A0A844LYB8_9GAMM</name>
<dbReference type="CDD" id="cd01129">
    <property type="entry name" value="PulE-GspE-like"/>
    <property type="match status" value="1"/>
</dbReference>
<protein>
    <submittedName>
        <fullName evidence="7">Type 4 pili biogenesis protein pilB (Nuleotide-binding protein)</fullName>
    </submittedName>
</protein>
<dbReference type="EMBL" id="WFKQ01000001">
    <property type="protein sequence ID" value="MUG31662.1"/>
    <property type="molecule type" value="Genomic_DNA"/>
</dbReference>
<evidence type="ECO:0000256" key="1">
    <source>
        <dbReference type="ARBA" id="ARBA00004496"/>
    </source>
</evidence>
<dbReference type="GO" id="GO:0016887">
    <property type="term" value="F:ATP hydrolysis activity"/>
    <property type="evidence" value="ECO:0007669"/>
    <property type="project" value="TreeGrafter"/>
</dbReference>
<evidence type="ECO:0000313" key="7">
    <source>
        <dbReference type="EMBL" id="MUG31662.1"/>
    </source>
</evidence>
<comment type="subcellular location">
    <subcellularLocation>
        <location evidence="1">Cytoplasm</location>
    </subcellularLocation>
</comment>
<dbReference type="Gene3D" id="3.30.450.90">
    <property type="match status" value="1"/>
</dbReference>
<dbReference type="InterPro" id="IPR027417">
    <property type="entry name" value="P-loop_NTPase"/>
</dbReference>
<keyword evidence="4" id="KW-0067">ATP-binding</keyword>
<dbReference type="GO" id="GO:0005524">
    <property type="term" value="F:ATP binding"/>
    <property type="evidence" value="ECO:0007669"/>
    <property type="project" value="UniProtKB-KW"/>
</dbReference>
<sequence length="420" mass="45748">MSRPPSLNQLAAAPSATLAQAEHGAHQPHDLQQDPVVQLVQDLLCQAVDKGASDLHFEPYEHTFRVRFRIDGVMQQVATPALELQAKICARLKIMAQMDISERRMPQDGRIRLQLNGMPTLHFRANALPTLFGEKIVLRVINPAASIAGIDSLGLEPEQKQQFLQALQQPQGILLITGPTGSGKTLSLYTGLDILNTVATNICTVEDPVEINLTGINQVTVNPKVGLSFAVALKSFLRQDPDVLMVGEIRDFETADTAIKAAQTGHLVLSTLHTNSAAETLTRLHHMGVAYFNIATAISLVVAQRLARCLCRHCKIPCVVPKVSLIEIGFSAEELAQPEHIIYKAVGCDKCCEGYKGRIGVFEVMPMNTALAQVVMQGANAIEIKAAATEQGFFDLRRAAILKVLQGILSIEEMTRMTAQ</sequence>
<feature type="domain" description="Bacterial type II secretion system protein E" evidence="6">
    <location>
        <begin position="237"/>
        <end position="251"/>
    </location>
</feature>
<evidence type="ECO:0000256" key="2">
    <source>
        <dbReference type="ARBA" id="ARBA00006611"/>
    </source>
</evidence>
<evidence type="ECO:0000256" key="5">
    <source>
        <dbReference type="SAM" id="MobiDB-lite"/>
    </source>
</evidence>
<dbReference type="Gene3D" id="3.40.50.300">
    <property type="entry name" value="P-loop containing nucleotide triphosphate hydrolases"/>
    <property type="match status" value="1"/>
</dbReference>
<dbReference type="InterPro" id="IPR001482">
    <property type="entry name" value="T2SS/T4SS_dom"/>
</dbReference>
<feature type="region of interest" description="Disordered" evidence="5">
    <location>
        <begin position="1"/>
        <end position="29"/>
    </location>
</feature>
<keyword evidence="8" id="KW-1185">Reference proteome</keyword>
<organism evidence="7 8">
    <name type="scientific">Psychrobacter sanguinis</name>
    <dbReference type="NCBI Taxonomy" id="861445"/>
    <lineage>
        <taxon>Bacteria</taxon>
        <taxon>Pseudomonadati</taxon>
        <taxon>Pseudomonadota</taxon>
        <taxon>Gammaproteobacteria</taxon>
        <taxon>Moraxellales</taxon>
        <taxon>Moraxellaceae</taxon>
        <taxon>Psychrobacter</taxon>
    </lineage>
</organism>
<dbReference type="GO" id="GO:0005886">
    <property type="term" value="C:plasma membrane"/>
    <property type="evidence" value="ECO:0007669"/>
    <property type="project" value="TreeGrafter"/>
</dbReference>
<comment type="similarity">
    <text evidence="2">Belongs to the GSP E family.</text>
</comment>
<gene>
    <name evidence="7" type="ORF">GB996_02520</name>
</gene>
<dbReference type="PROSITE" id="PS00662">
    <property type="entry name" value="T2SP_E"/>
    <property type="match status" value="1"/>
</dbReference>
<dbReference type="OrthoDB" id="9804785at2"/>